<dbReference type="Proteomes" id="UP000192789">
    <property type="component" value="Unassembled WGS sequence"/>
</dbReference>
<dbReference type="RefSeq" id="WP_241525225.1">
    <property type="nucleotide sequence ID" value="NZ_LNVG01000013.1"/>
</dbReference>
<reference evidence="2 3" key="1">
    <citation type="journal article" date="2016" name="PLoS ONE">
        <title>Comparative Genomics Analysis of Streptococcus tigurinus Strains Identifies Genetic Elements Specifically and Uniquely Present in Highly Virulent Strains.</title>
        <authorList>
            <person name="Diene S.M."/>
            <person name="Francois P."/>
            <person name="Zbinden A."/>
            <person name="Entenza J.M."/>
            <person name="Resch G."/>
        </authorList>
    </citation>
    <scope>NUCLEOTIDE SEQUENCE [LARGE SCALE GENOMIC DNA]</scope>
    <source>
        <strain evidence="2 3">AZ_14</strain>
    </source>
</reference>
<dbReference type="EMBL" id="LNVG01000013">
    <property type="protein sequence ID" value="ORJ29713.1"/>
    <property type="molecule type" value="Genomic_DNA"/>
</dbReference>
<feature type="transmembrane region" description="Helical" evidence="1">
    <location>
        <begin position="20"/>
        <end position="40"/>
    </location>
</feature>
<dbReference type="AlphaFoldDB" id="A0A1X0WSH0"/>
<organism evidence="2 3">
    <name type="scientific">Streptococcus oralis subsp. tigurinus</name>
    <dbReference type="NCBI Taxonomy" id="1077464"/>
    <lineage>
        <taxon>Bacteria</taxon>
        <taxon>Bacillati</taxon>
        <taxon>Bacillota</taxon>
        <taxon>Bacilli</taxon>
        <taxon>Lactobacillales</taxon>
        <taxon>Streptococcaceae</taxon>
        <taxon>Streptococcus</taxon>
    </lineage>
</organism>
<proteinExistence type="predicted"/>
<comment type="caution">
    <text evidence="2">The sequence shown here is derived from an EMBL/GenBank/DDBJ whole genome shotgun (WGS) entry which is preliminary data.</text>
</comment>
<evidence type="ECO:0000313" key="3">
    <source>
        <dbReference type="Proteomes" id="UP000192789"/>
    </source>
</evidence>
<keyword evidence="1" id="KW-0472">Membrane</keyword>
<keyword evidence="1" id="KW-0812">Transmembrane</keyword>
<keyword evidence="1" id="KW-1133">Transmembrane helix</keyword>
<sequence>MFIVTQNVQQNNLPLSQQWWWIIIALMVTTILGPITVHVLKNRFDNKKRITIIGSNISNINNRNGMPEQVTSGQRLYSNFILNILTVENKRSTTQSVTNIELYNIKKENNDFSDIQYDGGFYDGNQKFVLLAYNNGTKEESLRKCSVKFSFCEKDTYKIINEIEKVIDGAHVLKSGDIKSLLIYQFDEFISEFKKNRSLETLKVSVFDDNGNEFPRLKLVVIYNRKENRFYRPQEGRGGFNGGGIPILDLREDINRQSVSCSQSLKQGTNDVMFHVLVDRSCNLRYRVAIKCGKKRIKSKEKYSLDIGIPVYIQERGEFYGIFYLLLQKYAPTLMKDIDYNKDLIESLDENLIYDKYYAASLATNANIE</sequence>
<protein>
    <submittedName>
        <fullName evidence="2">Uncharacterized protein</fullName>
    </submittedName>
</protein>
<evidence type="ECO:0000256" key="1">
    <source>
        <dbReference type="SAM" id="Phobius"/>
    </source>
</evidence>
<accession>A0A1X0WSH0</accession>
<gene>
    <name evidence="2" type="ORF">ATE35_05630</name>
</gene>
<evidence type="ECO:0000313" key="2">
    <source>
        <dbReference type="EMBL" id="ORJ29713.1"/>
    </source>
</evidence>
<name>A0A1X0WSH0_STROR</name>